<dbReference type="AlphaFoldDB" id="A0A1I2AXM4"/>
<dbReference type="InterPro" id="IPR010982">
    <property type="entry name" value="Lambda_DNA-bd_dom_sf"/>
</dbReference>
<keyword evidence="4" id="KW-1185">Reference proteome</keyword>
<feature type="region of interest" description="Disordered" evidence="1">
    <location>
        <begin position="270"/>
        <end position="307"/>
    </location>
</feature>
<dbReference type="OrthoDB" id="3542608at2"/>
<dbReference type="PANTHER" id="PTHR35010">
    <property type="entry name" value="BLL4672 PROTEIN-RELATED"/>
    <property type="match status" value="1"/>
</dbReference>
<dbReference type="Pfam" id="PF17765">
    <property type="entry name" value="MLTR_LBD"/>
    <property type="match status" value="1"/>
</dbReference>
<dbReference type="RefSeq" id="WP_107416941.1">
    <property type="nucleotide sequence ID" value="NZ_FONG01000003.1"/>
</dbReference>
<dbReference type="InterPro" id="IPR001387">
    <property type="entry name" value="Cro/C1-type_HTH"/>
</dbReference>
<name>A0A1I2AXM4_9ACTN</name>
<dbReference type="Proteomes" id="UP000199323">
    <property type="component" value="Unassembled WGS sequence"/>
</dbReference>
<dbReference type="CDD" id="cd00093">
    <property type="entry name" value="HTH_XRE"/>
    <property type="match status" value="1"/>
</dbReference>
<dbReference type="PROSITE" id="PS50943">
    <property type="entry name" value="HTH_CROC1"/>
    <property type="match status" value="1"/>
</dbReference>
<accession>A0A1I2AXM4</accession>
<sequence>MAPKDERVRDFLATRRAKITPDMAGIPKGGGARRVPGLRREEVAMLSGVSVDYYTRIEKGDLTGVSDEVLDALARALQLTEDESAYLYDLARTARRPSRARRQPKVAAAVPQQVQLLIDAMSATPVIALSRRLDILASNALGRALFDMAFTSPTRRSSSSPPNLASVVFLDPAAATFYDDLDDAAAACVRILRAQAGATPHDRQLIQLVGELSTRSTDFRSRWAAHDVGVHRAGSKTLHHHQVGELVLGFEELTLDSAPSITLSAYIAEPASPTADRRAPATAGQLGSHDRGGAPVNRAEPPADAEG</sequence>
<organism evidence="3 4">
    <name type="scientific">Actinacidiphila alni</name>
    <dbReference type="NCBI Taxonomy" id="380248"/>
    <lineage>
        <taxon>Bacteria</taxon>
        <taxon>Bacillati</taxon>
        <taxon>Actinomycetota</taxon>
        <taxon>Actinomycetes</taxon>
        <taxon>Kitasatosporales</taxon>
        <taxon>Streptomycetaceae</taxon>
        <taxon>Actinacidiphila</taxon>
    </lineage>
</organism>
<gene>
    <name evidence="3" type="ORF">SAMN05216251_103263</name>
</gene>
<dbReference type="Gene3D" id="1.10.260.40">
    <property type="entry name" value="lambda repressor-like DNA-binding domains"/>
    <property type="match status" value="1"/>
</dbReference>
<proteinExistence type="predicted"/>
<dbReference type="InterPro" id="IPR041413">
    <property type="entry name" value="MLTR_LBD"/>
</dbReference>
<evidence type="ECO:0000313" key="4">
    <source>
        <dbReference type="Proteomes" id="UP000199323"/>
    </source>
</evidence>
<evidence type="ECO:0000259" key="2">
    <source>
        <dbReference type="PROSITE" id="PS50943"/>
    </source>
</evidence>
<feature type="domain" description="HTH cro/C1-type" evidence="2">
    <location>
        <begin position="37"/>
        <end position="84"/>
    </location>
</feature>
<dbReference type="STRING" id="380248.SAMN05216251_103263"/>
<dbReference type="SUPFAM" id="SSF47413">
    <property type="entry name" value="lambda repressor-like DNA-binding domains"/>
    <property type="match status" value="1"/>
</dbReference>
<reference evidence="3 4" key="1">
    <citation type="submission" date="2016-10" db="EMBL/GenBank/DDBJ databases">
        <authorList>
            <person name="de Groot N.N."/>
        </authorList>
    </citation>
    <scope>NUCLEOTIDE SEQUENCE [LARGE SCALE GENOMIC DNA]</scope>
    <source>
        <strain evidence="3 4">CGMCC 4.3510</strain>
    </source>
</reference>
<dbReference type="Gene3D" id="3.30.450.180">
    <property type="match status" value="1"/>
</dbReference>
<dbReference type="SMART" id="SM00530">
    <property type="entry name" value="HTH_XRE"/>
    <property type="match status" value="1"/>
</dbReference>
<evidence type="ECO:0000313" key="3">
    <source>
        <dbReference type="EMBL" id="SFE48509.1"/>
    </source>
</evidence>
<dbReference type="GO" id="GO:0003677">
    <property type="term" value="F:DNA binding"/>
    <property type="evidence" value="ECO:0007669"/>
    <property type="project" value="InterPro"/>
</dbReference>
<dbReference type="Pfam" id="PF13560">
    <property type="entry name" value="HTH_31"/>
    <property type="match status" value="1"/>
</dbReference>
<protein>
    <submittedName>
        <fullName evidence="3">Transcriptional regulator, contains XRE-family HTH domain</fullName>
    </submittedName>
</protein>
<dbReference type="PANTHER" id="PTHR35010:SF2">
    <property type="entry name" value="BLL4672 PROTEIN"/>
    <property type="match status" value="1"/>
</dbReference>
<evidence type="ECO:0000256" key="1">
    <source>
        <dbReference type="SAM" id="MobiDB-lite"/>
    </source>
</evidence>
<dbReference type="EMBL" id="FONG01000003">
    <property type="protein sequence ID" value="SFE48509.1"/>
    <property type="molecule type" value="Genomic_DNA"/>
</dbReference>